<dbReference type="AlphaFoldDB" id="A0A512II12"/>
<comment type="caution">
    <text evidence="2">The sequence shown here is derived from an EMBL/GenBank/DDBJ whole genome shotgun (WGS) entry which is preliminary data.</text>
</comment>
<dbReference type="STRING" id="388357.GCA_001580365_03832"/>
<evidence type="ECO:0008006" key="4">
    <source>
        <dbReference type="Google" id="ProtNLM"/>
    </source>
</evidence>
<organism evidence="2 3">
    <name type="scientific">Kocuria turfanensis</name>
    <dbReference type="NCBI Taxonomy" id="388357"/>
    <lineage>
        <taxon>Bacteria</taxon>
        <taxon>Bacillati</taxon>
        <taxon>Actinomycetota</taxon>
        <taxon>Actinomycetes</taxon>
        <taxon>Micrococcales</taxon>
        <taxon>Micrococcaceae</taxon>
        <taxon>Kocuria</taxon>
    </lineage>
</organism>
<evidence type="ECO:0000313" key="3">
    <source>
        <dbReference type="Proteomes" id="UP000321103"/>
    </source>
</evidence>
<proteinExistence type="predicted"/>
<feature type="region of interest" description="Disordered" evidence="1">
    <location>
        <begin position="174"/>
        <end position="224"/>
    </location>
</feature>
<dbReference type="EMBL" id="BJZS01000118">
    <property type="protein sequence ID" value="GEO97311.1"/>
    <property type="molecule type" value="Genomic_DNA"/>
</dbReference>
<evidence type="ECO:0000313" key="2">
    <source>
        <dbReference type="EMBL" id="GEO97311.1"/>
    </source>
</evidence>
<gene>
    <name evidence="2" type="ORF">KTU01_34340</name>
</gene>
<keyword evidence="3" id="KW-1185">Reference proteome</keyword>
<evidence type="ECO:0000256" key="1">
    <source>
        <dbReference type="SAM" id="MobiDB-lite"/>
    </source>
</evidence>
<protein>
    <recommendedName>
        <fullName evidence="4">Helix-turn-helix domain-containing protein</fullName>
    </recommendedName>
</protein>
<name>A0A512II12_9MICC</name>
<sequence length="412" mass="45441">MPPSVAETRHHVESSRLRAADVTLAADLPERQHPQKFPSRTRRVRVEHERSKAVVLRAVPKGCQLAKHVAAWRRAVLEHPSLELIRADARANLLAVVEIICRQQDPASRTWRTTWDWVAEKIDRSRSTVARVIRHLRDCGLLAVVATGRSAARTPAATGRTQGEAPVYALIHNTAQPAGEPVELTDTPVPTKWESLSPHAREELSPKDAATPRPSRKRAAQRREVVAALNRRTAPLWPRHATTEPLTERVTRRARKETQRAAALELQHEAIVLRQLTTAHVVSVCRPFFQAGWTIADVLTALDWSPEGTRYGFLTVEGIDNPGAWLGARMRAWTHFDGTPMRSRDQRVAAEAAQRRAAARAAAERWAARTAAAAAIPGSSPAPGPRRPFRQRWAAQIAAGQNETAGAPASAP</sequence>
<dbReference type="Proteomes" id="UP000321103">
    <property type="component" value="Unassembled WGS sequence"/>
</dbReference>
<feature type="region of interest" description="Disordered" evidence="1">
    <location>
        <begin position="372"/>
        <end position="412"/>
    </location>
</feature>
<accession>A0A512II12</accession>
<reference evidence="2 3" key="1">
    <citation type="submission" date="2019-07" db="EMBL/GenBank/DDBJ databases">
        <title>Whole genome shotgun sequence of Kocuria turfanensis NBRC 107627.</title>
        <authorList>
            <person name="Hosoyama A."/>
            <person name="Uohara A."/>
            <person name="Ohji S."/>
            <person name="Ichikawa N."/>
        </authorList>
    </citation>
    <scope>NUCLEOTIDE SEQUENCE [LARGE SCALE GENOMIC DNA]</scope>
    <source>
        <strain evidence="2 3">NBRC 107627</strain>
    </source>
</reference>